<dbReference type="AlphaFoldDB" id="A0A923E2Y0"/>
<dbReference type="GO" id="GO:0005524">
    <property type="term" value="F:ATP binding"/>
    <property type="evidence" value="ECO:0007669"/>
    <property type="project" value="InterPro"/>
</dbReference>
<reference evidence="2" key="1">
    <citation type="submission" date="2019-11" db="EMBL/GenBank/DDBJ databases">
        <title>Description of Pedobacter sp. LMG 31464T.</title>
        <authorList>
            <person name="Carlier A."/>
            <person name="Qi S."/>
            <person name="Vandamme P."/>
        </authorList>
    </citation>
    <scope>NUCLEOTIDE SEQUENCE</scope>
    <source>
        <strain evidence="2">LMG 31464</strain>
    </source>
</reference>
<organism evidence="2 3">
    <name type="scientific">Pedobacter planticolens</name>
    <dbReference type="NCBI Taxonomy" id="2679964"/>
    <lineage>
        <taxon>Bacteria</taxon>
        <taxon>Pseudomonadati</taxon>
        <taxon>Bacteroidota</taxon>
        <taxon>Sphingobacteriia</taxon>
        <taxon>Sphingobacteriales</taxon>
        <taxon>Sphingobacteriaceae</taxon>
        <taxon>Pedobacter</taxon>
    </lineage>
</organism>
<dbReference type="GO" id="GO:0004363">
    <property type="term" value="F:glutathione synthase activity"/>
    <property type="evidence" value="ECO:0007669"/>
    <property type="project" value="InterPro"/>
</dbReference>
<feature type="domain" description="Prokaryotic glutathione synthetase ATP-binding" evidence="1">
    <location>
        <begin position="125"/>
        <end position="224"/>
    </location>
</feature>
<proteinExistence type="predicted"/>
<dbReference type="Gene3D" id="3.30.1490.20">
    <property type="entry name" value="ATP-grasp fold, A domain"/>
    <property type="match status" value="1"/>
</dbReference>
<sequence>MNIALVTYQDKGAYSSPTTENEDDSLLKFLKSKNLKIEKVIWNDPQVNWENYDLAILKSPWDYFDLITDFYTWLSDLESKNIKLLNPIDIVKWNADKHYLHDIEKAGLKVTQSIFLNKGEKINLQDYFEKLNTDKIIVKPAVSGGSKNTFKVTVATAEEINLKLNILLQEEDFILQPFLTEIEENGEWSFLFFGGKFSHALLKKAKAGDFRVQHSFGGTIHPQNPPQHLIATAQHYINQFAKGCLYARVDGALVNNEFLLMELELIEPFLFLNTEEKALENYYKALLNYID</sequence>
<keyword evidence="3" id="KW-1185">Reference proteome</keyword>
<dbReference type="PANTHER" id="PTHR39217">
    <property type="match status" value="1"/>
</dbReference>
<comment type="caution">
    <text evidence="2">The sequence shown here is derived from an EMBL/GenBank/DDBJ whole genome shotgun (WGS) entry which is preliminary data.</text>
</comment>
<evidence type="ECO:0000313" key="2">
    <source>
        <dbReference type="EMBL" id="MBB2147260.1"/>
    </source>
</evidence>
<dbReference type="SUPFAM" id="SSF56059">
    <property type="entry name" value="Glutathione synthetase ATP-binding domain-like"/>
    <property type="match status" value="1"/>
</dbReference>
<dbReference type="RefSeq" id="WP_182923876.1">
    <property type="nucleotide sequence ID" value="NZ_WNXD01000002.1"/>
</dbReference>
<name>A0A923E2Y0_9SPHI</name>
<accession>A0A923E2Y0</accession>
<gene>
    <name evidence="2" type="ORF">GM921_17295</name>
</gene>
<evidence type="ECO:0000259" key="1">
    <source>
        <dbReference type="Pfam" id="PF02955"/>
    </source>
</evidence>
<dbReference type="InterPro" id="IPR004218">
    <property type="entry name" value="GSHS_ATP-bd"/>
</dbReference>
<dbReference type="InterPro" id="IPR013815">
    <property type="entry name" value="ATP_grasp_subdomain_1"/>
</dbReference>
<dbReference type="InterPro" id="IPR053191">
    <property type="entry name" value="DcsG_Biosynth_Enzyme"/>
</dbReference>
<dbReference type="EMBL" id="WNXD01000002">
    <property type="protein sequence ID" value="MBB2147260.1"/>
    <property type="molecule type" value="Genomic_DNA"/>
</dbReference>
<dbReference type="Pfam" id="PF02955">
    <property type="entry name" value="GSH-S_ATP"/>
    <property type="match status" value="1"/>
</dbReference>
<dbReference type="Gene3D" id="3.30.470.20">
    <property type="entry name" value="ATP-grasp fold, B domain"/>
    <property type="match status" value="1"/>
</dbReference>
<dbReference type="Gene3D" id="3.40.50.20">
    <property type="match status" value="1"/>
</dbReference>
<protein>
    <recommendedName>
        <fullName evidence="1">Prokaryotic glutathione synthetase ATP-binding domain-containing protein</fullName>
    </recommendedName>
</protein>
<evidence type="ECO:0000313" key="3">
    <source>
        <dbReference type="Proteomes" id="UP000601055"/>
    </source>
</evidence>
<dbReference type="PANTHER" id="PTHR39217:SF1">
    <property type="entry name" value="GLUTATHIONE SYNTHETASE"/>
    <property type="match status" value="1"/>
</dbReference>
<dbReference type="Proteomes" id="UP000601055">
    <property type="component" value="Unassembled WGS sequence"/>
</dbReference>